<accession>A0A8S0RPT0</accession>
<keyword evidence="2" id="KW-1185">Reference proteome</keyword>
<sequence length="215" mass="24539">MECLELCFCFYLALEDYQSVTCDVQAILTLYPDYRMFDGRVAVSKLRTRVCEYAENWTTADCSLQLYERWSSVDDIGSLTILYQMLESDATKGMICFRQSLILPRRPRNLLLSRDPFEAFFPKAYALADPAQDPSCSSTVVSLLKEALKCTSDRLRKDQMLQLIATSMPPKICHTRAHQGLAPVHFLRNNKNAAYAEMAKLIEKAPYCVSAYEEV</sequence>
<dbReference type="GO" id="GO:0010105">
    <property type="term" value="P:negative regulation of ethylene-activated signaling pathway"/>
    <property type="evidence" value="ECO:0007669"/>
    <property type="project" value="InterPro"/>
</dbReference>
<reference evidence="1 2" key="1">
    <citation type="submission" date="2019-12" db="EMBL/GenBank/DDBJ databases">
        <authorList>
            <person name="Alioto T."/>
            <person name="Alioto T."/>
            <person name="Gomez Garrido J."/>
        </authorList>
    </citation>
    <scope>NUCLEOTIDE SEQUENCE [LARGE SCALE GENOMIC DNA]</scope>
</reference>
<dbReference type="EMBL" id="CACTIH010003683">
    <property type="protein sequence ID" value="CAA2981921.1"/>
    <property type="molecule type" value="Genomic_DNA"/>
</dbReference>
<evidence type="ECO:0000313" key="2">
    <source>
        <dbReference type="Proteomes" id="UP000594638"/>
    </source>
</evidence>
<gene>
    <name evidence="1" type="ORF">OLEA9_A105093</name>
</gene>
<name>A0A8S0RPT0_OLEEU</name>
<proteinExistence type="predicted"/>
<dbReference type="Proteomes" id="UP000594638">
    <property type="component" value="Unassembled WGS sequence"/>
</dbReference>
<dbReference type="PANTHER" id="PTHR44203:SF2">
    <property type="entry name" value="ETO1-LIKE PROTEIN 1"/>
    <property type="match status" value="1"/>
</dbReference>
<dbReference type="OrthoDB" id="1735058at2759"/>
<comment type="caution">
    <text evidence="1">The sequence shown here is derived from an EMBL/GenBank/DDBJ whole genome shotgun (WGS) entry which is preliminary data.</text>
</comment>
<dbReference type="Gramene" id="OE9A105093T1">
    <property type="protein sequence ID" value="OE9A105093C1"/>
    <property type="gene ID" value="OE9A105093"/>
</dbReference>
<evidence type="ECO:0000313" key="1">
    <source>
        <dbReference type="EMBL" id="CAA2981921.1"/>
    </source>
</evidence>
<organism evidence="1 2">
    <name type="scientific">Olea europaea subsp. europaea</name>
    <dbReference type="NCBI Taxonomy" id="158383"/>
    <lineage>
        <taxon>Eukaryota</taxon>
        <taxon>Viridiplantae</taxon>
        <taxon>Streptophyta</taxon>
        <taxon>Embryophyta</taxon>
        <taxon>Tracheophyta</taxon>
        <taxon>Spermatophyta</taxon>
        <taxon>Magnoliopsida</taxon>
        <taxon>eudicotyledons</taxon>
        <taxon>Gunneridae</taxon>
        <taxon>Pentapetalae</taxon>
        <taxon>asterids</taxon>
        <taxon>lamiids</taxon>
        <taxon>Lamiales</taxon>
        <taxon>Oleaceae</taxon>
        <taxon>Oleeae</taxon>
        <taxon>Olea</taxon>
    </lineage>
</organism>
<protein>
    <submittedName>
        <fullName evidence="1">Uncharacterized protein</fullName>
    </submittedName>
</protein>
<dbReference type="AlphaFoldDB" id="A0A8S0RPT0"/>
<dbReference type="InterPro" id="IPR044631">
    <property type="entry name" value="ETO1-like"/>
</dbReference>
<dbReference type="PANTHER" id="PTHR44203">
    <property type="entry name" value="ETO1-RELATED"/>
    <property type="match status" value="1"/>
</dbReference>